<feature type="region of interest" description="Disordered" evidence="8">
    <location>
        <begin position="420"/>
        <end position="446"/>
    </location>
</feature>
<keyword evidence="6 7" id="KW-0067">ATP-binding</keyword>
<keyword evidence="3" id="KW-0808">Transferase</keyword>
<keyword evidence="2" id="KW-0597">Phosphoprotein</keyword>
<keyword evidence="1" id="KW-0723">Serine/threonine-protein kinase</keyword>
<dbReference type="PROSITE" id="PS00107">
    <property type="entry name" value="PROTEIN_KINASE_ATP"/>
    <property type="match status" value="1"/>
</dbReference>
<evidence type="ECO:0000256" key="7">
    <source>
        <dbReference type="PROSITE-ProRule" id="PRU10141"/>
    </source>
</evidence>
<accession>A0AAD7G4M3</accession>
<proteinExistence type="predicted"/>
<dbReference type="Gene3D" id="3.30.200.20">
    <property type="entry name" value="Phosphorylase Kinase, domain 1"/>
    <property type="match status" value="1"/>
</dbReference>
<comment type="caution">
    <text evidence="10">The sequence shown here is derived from an EMBL/GenBank/DDBJ whole genome shotgun (WGS) entry which is preliminary data.</text>
</comment>
<dbReference type="InterPro" id="IPR008271">
    <property type="entry name" value="Ser/Thr_kinase_AS"/>
</dbReference>
<dbReference type="PROSITE" id="PS50011">
    <property type="entry name" value="PROTEIN_KINASE_DOM"/>
    <property type="match status" value="1"/>
</dbReference>
<evidence type="ECO:0000256" key="3">
    <source>
        <dbReference type="ARBA" id="ARBA00022679"/>
    </source>
</evidence>
<sequence length="599" mass="65665">MSLTSVYVCCPTAPGTIFSKFYTNNKRISPKTAPSPPAAQKSTNPAPAIPTLADFDVLKPIGKGATSRVFLVRHKLTQKKYALKVAPKASKTSSDLPLEQAMLRSISQDGSPFLLRLVASWDDSANYYLLTPWCEGGDLASILLQGQLPRERATQHLAQLILALEDLHSRRILHRDVKPSNIFVDGWGNAILGDLGYGKRFAFSADPQEPDFVEFNADPEATSGSFRWQECVTAERCGTPAFMAPQQHYGEEYSFDVDVWGLGMCFFYMLTGRSPFAGNPRTPDEFARTFKAAPVRFEEADGLDEDVRYLVQSMLSKNGWSRATLPEIKNHAVFASVDWAALGTGTLPTAWAPRALHVPRTPRPDLVVAGEPYAPDLHPEPQFSFVKSNFVDREPEPEPRRASPVKAWLGRVKTVFQPKVKTSPVPAPPPVVATPKQQPAPVTPKDLKPQPLLAFVIQANLYPGFDYSTPCAANGDTDPSSDPEKQPLSLQCVLRGFVSGHLRQAVVPSLDVKHRPTGVKLFPCPSAAPSPACAPVTVKSAQQPPASSKASKRLSHTRHKAVLDGQQQQERPDLPCGLGRRFLLWARRCLRGKVLTAAL</sequence>
<evidence type="ECO:0000256" key="1">
    <source>
        <dbReference type="ARBA" id="ARBA00022527"/>
    </source>
</evidence>
<keyword evidence="4 7" id="KW-0547">Nucleotide-binding</keyword>
<dbReference type="GO" id="GO:0004674">
    <property type="term" value="F:protein serine/threonine kinase activity"/>
    <property type="evidence" value="ECO:0007669"/>
    <property type="project" value="UniProtKB-KW"/>
</dbReference>
<dbReference type="Gene3D" id="1.10.510.10">
    <property type="entry name" value="Transferase(Phosphotransferase) domain 1"/>
    <property type="match status" value="1"/>
</dbReference>
<dbReference type="SUPFAM" id="SSF56112">
    <property type="entry name" value="Protein kinase-like (PK-like)"/>
    <property type="match status" value="1"/>
</dbReference>
<evidence type="ECO:0000313" key="11">
    <source>
        <dbReference type="Proteomes" id="UP001221757"/>
    </source>
</evidence>
<feature type="binding site" evidence="7">
    <location>
        <position position="84"/>
    </location>
    <ligand>
        <name>ATP</name>
        <dbReference type="ChEBI" id="CHEBI:30616"/>
    </ligand>
</feature>
<evidence type="ECO:0000259" key="9">
    <source>
        <dbReference type="PROSITE" id="PS50011"/>
    </source>
</evidence>
<dbReference type="Pfam" id="PF00069">
    <property type="entry name" value="Pkinase"/>
    <property type="match status" value="1"/>
</dbReference>
<name>A0AAD7G4M3_MYCRO</name>
<reference evidence="10" key="1">
    <citation type="submission" date="2023-03" db="EMBL/GenBank/DDBJ databases">
        <title>Massive genome expansion in bonnet fungi (Mycena s.s.) driven by repeated elements and novel gene families across ecological guilds.</title>
        <authorList>
            <consortium name="Lawrence Berkeley National Laboratory"/>
            <person name="Harder C.B."/>
            <person name="Miyauchi S."/>
            <person name="Viragh M."/>
            <person name="Kuo A."/>
            <person name="Thoen E."/>
            <person name="Andreopoulos B."/>
            <person name="Lu D."/>
            <person name="Skrede I."/>
            <person name="Drula E."/>
            <person name="Henrissat B."/>
            <person name="Morin E."/>
            <person name="Kohler A."/>
            <person name="Barry K."/>
            <person name="LaButti K."/>
            <person name="Morin E."/>
            <person name="Salamov A."/>
            <person name="Lipzen A."/>
            <person name="Mereny Z."/>
            <person name="Hegedus B."/>
            <person name="Baldrian P."/>
            <person name="Stursova M."/>
            <person name="Weitz H."/>
            <person name="Taylor A."/>
            <person name="Grigoriev I.V."/>
            <person name="Nagy L.G."/>
            <person name="Martin F."/>
            <person name="Kauserud H."/>
        </authorList>
    </citation>
    <scope>NUCLEOTIDE SEQUENCE</scope>
    <source>
        <strain evidence="10">CBHHK067</strain>
    </source>
</reference>
<evidence type="ECO:0000256" key="8">
    <source>
        <dbReference type="SAM" id="MobiDB-lite"/>
    </source>
</evidence>
<feature type="compositionally biased region" description="Low complexity" evidence="8">
    <location>
        <begin position="533"/>
        <end position="549"/>
    </location>
</feature>
<evidence type="ECO:0000313" key="10">
    <source>
        <dbReference type="EMBL" id="KAJ7654785.1"/>
    </source>
</evidence>
<dbReference type="SMART" id="SM00220">
    <property type="entry name" value="S_TKc"/>
    <property type="match status" value="1"/>
</dbReference>
<dbReference type="InterPro" id="IPR011009">
    <property type="entry name" value="Kinase-like_dom_sf"/>
</dbReference>
<keyword evidence="5 10" id="KW-0418">Kinase</keyword>
<dbReference type="AlphaFoldDB" id="A0AAD7G4M3"/>
<evidence type="ECO:0000256" key="4">
    <source>
        <dbReference type="ARBA" id="ARBA00022741"/>
    </source>
</evidence>
<dbReference type="InterPro" id="IPR000719">
    <property type="entry name" value="Prot_kinase_dom"/>
</dbReference>
<feature type="compositionally biased region" description="Basic residues" evidence="8">
    <location>
        <begin position="550"/>
        <end position="560"/>
    </location>
</feature>
<evidence type="ECO:0000256" key="2">
    <source>
        <dbReference type="ARBA" id="ARBA00022553"/>
    </source>
</evidence>
<dbReference type="PANTHER" id="PTHR24351">
    <property type="entry name" value="RIBOSOMAL PROTEIN S6 KINASE"/>
    <property type="match status" value="1"/>
</dbReference>
<dbReference type="PROSITE" id="PS00108">
    <property type="entry name" value="PROTEIN_KINASE_ST"/>
    <property type="match status" value="1"/>
</dbReference>
<dbReference type="EMBL" id="JARKIE010000318">
    <property type="protein sequence ID" value="KAJ7654785.1"/>
    <property type="molecule type" value="Genomic_DNA"/>
</dbReference>
<dbReference type="GO" id="GO:0005524">
    <property type="term" value="F:ATP binding"/>
    <property type="evidence" value="ECO:0007669"/>
    <property type="project" value="UniProtKB-UniRule"/>
</dbReference>
<protein>
    <submittedName>
        <fullName evidence="10">Kinase-like domain-containing protein</fullName>
    </submittedName>
</protein>
<organism evidence="10 11">
    <name type="scientific">Mycena rosella</name>
    <name type="common">Pink bonnet</name>
    <name type="synonym">Agaricus rosellus</name>
    <dbReference type="NCBI Taxonomy" id="1033263"/>
    <lineage>
        <taxon>Eukaryota</taxon>
        <taxon>Fungi</taxon>
        <taxon>Dikarya</taxon>
        <taxon>Basidiomycota</taxon>
        <taxon>Agaricomycotina</taxon>
        <taxon>Agaricomycetes</taxon>
        <taxon>Agaricomycetidae</taxon>
        <taxon>Agaricales</taxon>
        <taxon>Marasmiineae</taxon>
        <taxon>Mycenaceae</taxon>
        <taxon>Mycena</taxon>
    </lineage>
</organism>
<evidence type="ECO:0000256" key="6">
    <source>
        <dbReference type="ARBA" id="ARBA00022840"/>
    </source>
</evidence>
<dbReference type="InterPro" id="IPR017441">
    <property type="entry name" value="Protein_kinase_ATP_BS"/>
</dbReference>
<keyword evidence="11" id="KW-1185">Reference proteome</keyword>
<gene>
    <name evidence="10" type="ORF">B0H17DRAFT_381978</name>
</gene>
<feature type="domain" description="Protein kinase" evidence="9">
    <location>
        <begin position="55"/>
        <end position="334"/>
    </location>
</feature>
<dbReference type="Proteomes" id="UP001221757">
    <property type="component" value="Unassembled WGS sequence"/>
</dbReference>
<feature type="region of interest" description="Disordered" evidence="8">
    <location>
        <begin position="533"/>
        <end position="570"/>
    </location>
</feature>
<evidence type="ECO:0000256" key="5">
    <source>
        <dbReference type="ARBA" id="ARBA00022777"/>
    </source>
</evidence>